<evidence type="ECO:0000313" key="3">
    <source>
        <dbReference type="Proteomes" id="UP001497512"/>
    </source>
</evidence>
<dbReference type="Proteomes" id="UP001497512">
    <property type="component" value="Chromosome 18"/>
</dbReference>
<keyword evidence="1" id="KW-0812">Transmembrane</keyword>
<protein>
    <submittedName>
        <fullName evidence="2">Uncharacterized protein</fullName>
    </submittedName>
</protein>
<dbReference type="Pfam" id="PF05512">
    <property type="entry name" value="AWPM-19"/>
    <property type="match status" value="1"/>
</dbReference>
<accession>A0ABP0U348</accession>
<dbReference type="PANTHER" id="PTHR33294:SF5">
    <property type="entry name" value="AWPM-19-LIKE FAMILY PROTEIN"/>
    <property type="match status" value="1"/>
</dbReference>
<keyword evidence="3" id="KW-1185">Reference proteome</keyword>
<name>A0ABP0U348_9BRYO</name>
<evidence type="ECO:0000313" key="2">
    <source>
        <dbReference type="EMBL" id="CAK9211483.1"/>
    </source>
</evidence>
<keyword evidence="1" id="KW-0472">Membrane</keyword>
<feature type="transmembrane region" description="Helical" evidence="1">
    <location>
        <begin position="121"/>
        <end position="140"/>
    </location>
</feature>
<feature type="transmembrane region" description="Helical" evidence="1">
    <location>
        <begin position="12"/>
        <end position="33"/>
    </location>
</feature>
<dbReference type="InterPro" id="IPR008390">
    <property type="entry name" value="AWPM-19"/>
</dbReference>
<keyword evidence="1" id="KW-1133">Transmembrane helix</keyword>
<proteinExistence type="predicted"/>
<evidence type="ECO:0000256" key="1">
    <source>
        <dbReference type="SAM" id="Phobius"/>
    </source>
</evidence>
<reference evidence="2" key="1">
    <citation type="submission" date="2024-02" db="EMBL/GenBank/DDBJ databases">
        <authorList>
            <consortium name="ELIXIR-Norway"/>
            <consortium name="Elixir Norway"/>
        </authorList>
    </citation>
    <scope>NUCLEOTIDE SEQUENCE</scope>
</reference>
<dbReference type="EMBL" id="OZ019910">
    <property type="protein sequence ID" value="CAK9211483.1"/>
    <property type="molecule type" value="Genomic_DNA"/>
</dbReference>
<dbReference type="PANTHER" id="PTHR33294">
    <property type="entry name" value="AWPM-19-LIKE FAMILY PROTEIN"/>
    <property type="match status" value="1"/>
</dbReference>
<feature type="transmembrane region" description="Helical" evidence="1">
    <location>
        <begin position="45"/>
        <end position="70"/>
    </location>
</feature>
<organism evidence="2 3">
    <name type="scientific">Sphagnum troendelagicum</name>
    <dbReference type="NCBI Taxonomy" id="128251"/>
    <lineage>
        <taxon>Eukaryota</taxon>
        <taxon>Viridiplantae</taxon>
        <taxon>Streptophyta</taxon>
        <taxon>Embryophyta</taxon>
        <taxon>Bryophyta</taxon>
        <taxon>Sphagnophytina</taxon>
        <taxon>Sphagnopsida</taxon>
        <taxon>Sphagnales</taxon>
        <taxon>Sphagnaceae</taxon>
        <taxon>Sphagnum</taxon>
    </lineage>
</organism>
<feature type="transmembrane region" description="Helical" evidence="1">
    <location>
        <begin position="82"/>
        <end position="101"/>
    </location>
</feature>
<gene>
    <name evidence="2" type="ORF">CSSPTR1EN2_LOCUS10713</name>
</gene>
<sequence length="170" mass="17890">MAFGVGRALTAPLAAINFILYLISIILAGWAINKSIEGKYIGGNAATQFFLPLAIIAAVVGLASILAGIYHLRVYRTDSLSAAHASALIAWLLILLGMGLAAKEIHVGGYRSKKLKTLEAFTIILSFFQLLYLLSLHSGILGPKYGPTYNNNNGVGPKAGDYGTPAATAV</sequence>